<evidence type="ECO:0000313" key="4">
    <source>
        <dbReference type="Proteomes" id="UP000198508"/>
    </source>
</evidence>
<keyword evidence="1" id="KW-0472">Membrane</keyword>
<evidence type="ECO:0000313" key="3">
    <source>
        <dbReference type="EMBL" id="SES98850.1"/>
    </source>
</evidence>
<evidence type="ECO:0000259" key="2">
    <source>
        <dbReference type="PROSITE" id="PS50234"/>
    </source>
</evidence>
<reference evidence="4" key="1">
    <citation type="submission" date="2016-10" db="EMBL/GenBank/DDBJ databases">
        <authorList>
            <person name="Varghese N."/>
            <person name="Submissions S."/>
        </authorList>
    </citation>
    <scope>NUCLEOTIDE SEQUENCE [LARGE SCALE GENOMIC DNA]</scope>
    <source>
        <strain evidence="4">NLAE-zl-G277</strain>
    </source>
</reference>
<dbReference type="RefSeq" id="WP_092360493.1">
    <property type="nucleotide sequence ID" value="NZ_DAINWJ010000189.1"/>
</dbReference>
<dbReference type="Gene3D" id="3.40.50.410">
    <property type="entry name" value="von Willebrand factor, type A domain"/>
    <property type="match status" value="1"/>
</dbReference>
<dbReference type="InterPro" id="IPR002035">
    <property type="entry name" value="VWF_A"/>
</dbReference>
<dbReference type="Pfam" id="PF00092">
    <property type="entry name" value="VWA"/>
    <property type="match status" value="1"/>
</dbReference>
<evidence type="ECO:0000256" key="1">
    <source>
        <dbReference type="SAM" id="Phobius"/>
    </source>
</evidence>
<dbReference type="PROSITE" id="PS50234">
    <property type="entry name" value="VWFA"/>
    <property type="match status" value="1"/>
</dbReference>
<dbReference type="STRING" id="460384.SAMN05216313_101240"/>
<dbReference type="InterPro" id="IPR036465">
    <property type="entry name" value="vWFA_dom_sf"/>
</dbReference>
<keyword evidence="1" id="KW-1133">Transmembrane helix</keyword>
<dbReference type="PANTHER" id="PTHR45737:SF6">
    <property type="entry name" value="VON WILLEBRAND FACTOR A DOMAIN-CONTAINING PROTEIN 5A"/>
    <property type="match status" value="1"/>
</dbReference>
<name>A0A1I0AWN9_9FIRM</name>
<feature type="transmembrane region" description="Helical" evidence="1">
    <location>
        <begin position="6"/>
        <end position="25"/>
    </location>
</feature>
<sequence length="1360" mass="150200">MSIWLQIGAGLLPALIILLLYLMIIRRNVVSSLILLLMFTAGLSLCVFHSGLPFSDGWKTASWKAAPAGNTDAVKPDQAQADALPADETIRIIYGLAARKQTAEAAEMLKQLIADHGYDASCALAQARISAASGDFTAARVLYEKSKTVWDDSAPREYNAVTEACASRSVDTVLLAHLDSADIAALYPEGVPDSGNTAEAARLVSDYLEQAGSGGDADYSELARVLASTQELYDTFLTSGEKDDGRNRSLEEDLDQWETDRPEVFSLKQVREARMRLQILQGDYSSIAAVLTDESDYHEIMVASELYLNGYVKKSDFTGSYAQADDESLRTVTGQLRKILKADVDSQTGKQVEELLNVYKNYKEDAPMYRMEQNLLNCTDERGFTDSSKVYLQTAKMELLKDREDKAKEYIGLAMDTAADCEDPEYTGPMYQIMGIMANKDEAESLKDVALYTDNVLNNQLEIVLPETASADSVQTQFSGYMTDYVSMQRSAVNISSLDASAFSEITAYVQIETPVDYSIDELKSHITVEDCGAQISEYSLEKVEYSSANMLLCCDVSGSMQGRPIEDSRAAVISMAESMSGNARLGVILFNSSVQGLTDFTVQPDVIRSTAESMTANGGTNIFDTVVHGLESFPKNGPEVLNTLVVMSDGQENNSHSAEEIQTAIGQAAKDKSILVHCLGLGSEVDANYLQTIAQSTGGTYQYVTDSSSLAVFYQNLASQQNYTYKLQYRATDTLSVDRELKVSLNDSEYLYDIEAYTLPGENSEGESSEDGQHDLVYLGGLSIQGLDTRLLFKSVNPATVHLLGTGFKKNDSVTVQMMMNNNGTHGLTYDVKAEFKDENTFNLTIPPSVACGVYDVKVKIRGRTAYLDRELTVQVQGTEQTTAFGPYVFTSYQKQTVGDSTLLSGYVTLNNWLCFKGDLVLRGSLDNTQIQMEDSTGSYIRYYSGRSKGLAELLRSKNMVLPLPSLGTLKLYNDIQHNASDKDYQVDVGIIPQLTFPSAFALNTPGYSLYPDRLTINAMAFTTRFPFQDKIFKPNDGKLFTFSVKEFGGILSPDNIDVTFDGELGGDSDIYYPAKLMSLPLNIRPSGTLKLDTMKDIYEISLYTKVLFFQDNEKIGLSAKWDGKLIPSSMELKLPFKKTVVVSGVPITFDNFRVGVEHFDITKWMEITLVGKMDASAYSLKSLVPKVAEYIGDLSLLKLENSTLRLNYVKMEAETTAKILEHMEVGHALLKLGYFPYTNQLLNMDSENVYGIHGEVQLGVGLNTNNCDINLSGTGKITVTNRFVGLSADGDCHFYIHWWVLVNRFNAQGMSTAGYFLDHDRVGTFTIRFRSSADNQKEQNFSISASKNGLYLNEKKVF</sequence>
<feature type="transmembrane region" description="Helical" evidence="1">
    <location>
        <begin position="32"/>
        <end position="52"/>
    </location>
</feature>
<protein>
    <submittedName>
        <fullName evidence="3">von Willebrand factor type A domain-containing protein</fullName>
    </submittedName>
</protein>
<dbReference type="Proteomes" id="UP000198508">
    <property type="component" value="Unassembled WGS sequence"/>
</dbReference>
<organism evidence="3 4">
    <name type="scientific">Enterocloster lavalensis</name>
    <dbReference type="NCBI Taxonomy" id="460384"/>
    <lineage>
        <taxon>Bacteria</taxon>
        <taxon>Bacillati</taxon>
        <taxon>Bacillota</taxon>
        <taxon>Clostridia</taxon>
        <taxon>Lachnospirales</taxon>
        <taxon>Lachnospiraceae</taxon>
        <taxon>Enterocloster</taxon>
    </lineage>
</organism>
<dbReference type="SMART" id="SM00327">
    <property type="entry name" value="VWA"/>
    <property type="match status" value="1"/>
</dbReference>
<dbReference type="SUPFAM" id="SSF53300">
    <property type="entry name" value="vWA-like"/>
    <property type="match status" value="1"/>
</dbReference>
<keyword evidence="4" id="KW-1185">Reference proteome</keyword>
<dbReference type="PANTHER" id="PTHR45737">
    <property type="entry name" value="VON WILLEBRAND FACTOR A DOMAIN-CONTAINING PROTEIN 5A"/>
    <property type="match status" value="1"/>
</dbReference>
<keyword evidence="1" id="KW-0812">Transmembrane</keyword>
<dbReference type="EMBL" id="FOIM01000001">
    <property type="protein sequence ID" value="SES98850.1"/>
    <property type="molecule type" value="Genomic_DNA"/>
</dbReference>
<accession>A0A1I0AWN9</accession>
<gene>
    <name evidence="3" type="ORF">SAMN05216313_101240</name>
</gene>
<proteinExistence type="predicted"/>
<feature type="domain" description="VWFA" evidence="2">
    <location>
        <begin position="550"/>
        <end position="718"/>
    </location>
</feature>